<feature type="binding site" evidence="3">
    <location>
        <position position="221"/>
    </location>
    <ligand>
        <name>substrate</name>
    </ligand>
</feature>
<comment type="pathway">
    <text evidence="3">Amino-acid biosynthesis; L-methionine biosynthesis via salvage pathway; L-methionine from S-methyl-5-thio-alpha-D-ribose 1-phosphate: step 1/6.</text>
</comment>
<dbReference type="NCBIfam" id="NF004326">
    <property type="entry name" value="PRK05720.1"/>
    <property type="match status" value="1"/>
</dbReference>
<dbReference type="AlphaFoldDB" id="A0A8J3N4W8"/>
<dbReference type="GO" id="GO:0019509">
    <property type="term" value="P:L-methionine salvage from methylthioadenosine"/>
    <property type="evidence" value="ECO:0007669"/>
    <property type="project" value="UniProtKB-UniRule"/>
</dbReference>
<evidence type="ECO:0000313" key="4">
    <source>
        <dbReference type="EMBL" id="GHO95770.1"/>
    </source>
</evidence>
<dbReference type="InterPro" id="IPR042529">
    <property type="entry name" value="IF_2B-like_C"/>
</dbReference>
<reference evidence="4" key="1">
    <citation type="submission" date="2020-10" db="EMBL/GenBank/DDBJ databases">
        <title>Taxonomic study of unclassified bacteria belonging to the class Ktedonobacteria.</title>
        <authorList>
            <person name="Yabe S."/>
            <person name="Wang C.M."/>
            <person name="Zheng Y."/>
            <person name="Sakai Y."/>
            <person name="Cavaletti L."/>
            <person name="Monciardini P."/>
            <person name="Donadio S."/>
        </authorList>
    </citation>
    <scope>NUCLEOTIDE SEQUENCE</scope>
    <source>
        <strain evidence="4">ID150040</strain>
    </source>
</reference>
<dbReference type="FunFam" id="1.20.120.420:FF:000003">
    <property type="entry name" value="Methylthioribose-1-phosphate isomerase"/>
    <property type="match status" value="1"/>
</dbReference>
<keyword evidence="3" id="KW-0486">Methionine biosynthesis</keyword>
<comment type="caution">
    <text evidence="4">The sequence shown here is derived from an EMBL/GenBank/DDBJ whole genome shotgun (WGS) entry which is preliminary data.</text>
</comment>
<dbReference type="InterPro" id="IPR037171">
    <property type="entry name" value="NagB/RpiA_transferase-like"/>
</dbReference>
<dbReference type="InterPro" id="IPR000649">
    <property type="entry name" value="IF-2B-related"/>
</dbReference>
<dbReference type="NCBIfam" id="TIGR00524">
    <property type="entry name" value="eIF-2B_rel"/>
    <property type="match status" value="1"/>
</dbReference>
<dbReference type="PANTHER" id="PTHR43475">
    <property type="entry name" value="METHYLTHIORIBOSE-1-PHOSPHATE ISOMERASE"/>
    <property type="match status" value="1"/>
</dbReference>
<comment type="similarity">
    <text evidence="3">Belongs to the EIF-2B alpha/beta/delta subunits family. MtnA subfamily.</text>
</comment>
<gene>
    <name evidence="3 4" type="primary">mtnA</name>
    <name evidence="4" type="ORF">KSF_058180</name>
</gene>
<feature type="active site" description="Proton donor" evidence="3">
    <location>
        <position position="262"/>
    </location>
</feature>
<feature type="binding site" evidence="3">
    <location>
        <begin position="63"/>
        <end position="65"/>
    </location>
    <ligand>
        <name>substrate</name>
    </ligand>
</feature>
<evidence type="ECO:0000256" key="1">
    <source>
        <dbReference type="ARBA" id="ARBA00023235"/>
    </source>
</evidence>
<comment type="catalytic activity">
    <reaction evidence="2 3">
        <text>5-(methylsulfanyl)-alpha-D-ribose 1-phosphate = 5-(methylsulfanyl)-D-ribulose 1-phosphate</text>
        <dbReference type="Rhea" id="RHEA:19989"/>
        <dbReference type="ChEBI" id="CHEBI:58533"/>
        <dbReference type="ChEBI" id="CHEBI:58548"/>
        <dbReference type="EC" id="5.3.1.23"/>
    </reaction>
</comment>
<protein>
    <recommendedName>
        <fullName evidence="3">Methylthioribose-1-phosphate isomerase</fullName>
        <shortName evidence="3">M1Pi</shortName>
        <shortName evidence="3">MTR-1-P isomerase</shortName>
        <ecNumber evidence="3">5.3.1.23</ecNumber>
    </recommendedName>
    <alternativeName>
        <fullName evidence="3">S-methyl-5-thioribose-1-phosphate isomerase</fullName>
    </alternativeName>
</protein>
<dbReference type="Proteomes" id="UP000597444">
    <property type="component" value="Unassembled WGS sequence"/>
</dbReference>
<keyword evidence="5" id="KW-1185">Reference proteome</keyword>
<dbReference type="PANTHER" id="PTHR43475:SF1">
    <property type="entry name" value="METHYLTHIORIBOSE-1-PHOSPHATE ISOMERASE"/>
    <property type="match status" value="1"/>
</dbReference>
<dbReference type="Gene3D" id="1.20.120.420">
    <property type="entry name" value="translation initiation factor eif-2b, domain 1"/>
    <property type="match status" value="1"/>
</dbReference>
<evidence type="ECO:0000256" key="3">
    <source>
        <dbReference type="HAMAP-Rule" id="MF_01678"/>
    </source>
</evidence>
<proteinExistence type="inferred from homology"/>
<dbReference type="HAMAP" id="MF_01678">
    <property type="entry name" value="Salvage_MtnA"/>
    <property type="match status" value="1"/>
</dbReference>
<sequence>MSIQYQPQDGASEPKWKTVWWEEDEQGATVCLVDQSVLPQEIVSLHLRHEQQVADAITSLKVRGAPAIGVTAAFGMALAVWRFVRDHEEATLITDEIMTQLQAAGKLLGRTRPTAVNLFWAIERMLQRAEQAVQQPLLPQQLAQLLRDEAQAIADEDAAACLSMGTLGASLIDDGDILLTHCNAGALATAGLGTALAPIYVAHRAGKHVHVFVDETRPILQGARLTAWELQQENIPLTLITDNMAGHFMRSGGINAVFVGADRIAANGDVANKIGTYSVAVLAHAHAIPFYVVAPCSTIDLKIPSGDHIPIEQRDPDEVIAVRGAQVAPVGVRVANPAFDVTPHQYVTAIITEKGIAHPPYDVSLGQICSEHNTI</sequence>
<dbReference type="SUPFAM" id="SSF100950">
    <property type="entry name" value="NagB/RpiA/CoA transferase-like"/>
    <property type="match status" value="1"/>
</dbReference>
<dbReference type="InterPro" id="IPR011559">
    <property type="entry name" value="Initiation_fac_2B_a/b/d"/>
</dbReference>
<dbReference type="UniPathway" id="UPA00904">
    <property type="reaction ID" value="UER00874"/>
</dbReference>
<feature type="binding site" evidence="3">
    <location>
        <begin position="272"/>
        <end position="273"/>
    </location>
    <ligand>
        <name>substrate</name>
    </ligand>
</feature>
<dbReference type="RefSeq" id="WP_220206432.1">
    <property type="nucleotide sequence ID" value="NZ_BNJK01000001.1"/>
</dbReference>
<dbReference type="GO" id="GO:0046523">
    <property type="term" value="F:S-methyl-5-thioribose-1-phosphate isomerase activity"/>
    <property type="evidence" value="ECO:0007669"/>
    <property type="project" value="UniProtKB-UniRule"/>
</dbReference>
<organism evidence="4 5">
    <name type="scientific">Reticulibacter mediterranei</name>
    <dbReference type="NCBI Taxonomy" id="2778369"/>
    <lineage>
        <taxon>Bacteria</taxon>
        <taxon>Bacillati</taxon>
        <taxon>Chloroflexota</taxon>
        <taxon>Ktedonobacteria</taxon>
        <taxon>Ktedonobacterales</taxon>
        <taxon>Reticulibacteraceae</taxon>
        <taxon>Reticulibacter</taxon>
    </lineage>
</organism>
<dbReference type="Gene3D" id="3.40.50.10470">
    <property type="entry name" value="Translation initiation factor eif-2b, domain 2"/>
    <property type="match status" value="1"/>
</dbReference>
<comment type="function">
    <text evidence="3">Catalyzes the interconversion of methylthioribose-1-phosphate (MTR-1-P) into methylthioribulose-1-phosphate (MTRu-1-P).</text>
</comment>
<name>A0A8J3N4W8_9CHLR</name>
<keyword evidence="3" id="KW-0028">Amino-acid biosynthesis</keyword>
<feature type="site" description="Transition state stabilizer" evidence="3">
    <location>
        <position position="182"/>
    </location>
</feature>
<dbReference type="NCBIfam" id="TIGR00512">
    <property type="entry name" value="salvage_mtnA"/>
    <property type="match status" value="1"/>
</dbReference>
<dbReference type="FunFam" id="3.40.50.10470:FF:000006">
    <property type="entry name" value="Methylthioribose-1-phosphate isomerase"/>
    <property type="match status" value="1"/>
</dbReference>
<keyword evidence="1 3" id="KW-0413">Isomerase</keyword>
<dbReference type="EMBL" id="BNJK01000001">
    <property type="protein sequence ID" value="GHO95770.1"/>
    <property type="molecule type" value="Genomic_DNA"/>
</dbReference>
<accession>A0A8J3N4W8</accession>
<dbReference type="EC" id="5.3.1.23" evidence="3"/>
<feature type="binding site" evidence="3">
    <location>
        <position position="112"/>
    </location>
    <ligand>
        <name>substrate</name>
    </ligand>
</feature>
<dbReference type="InterPro" id="IPR027363">
    <property type="entry name" value="M1Pi_N"/>
</dbReference>
<dbReference type="Pfam" id="PF01008">
    <property type="entry name" value="IF-2B"/>
    <property type="match status" value="1"/>
</dbReference>
<dbReference type="InterPro" id="IPR005251">
    <property type="entry name" value="IF-M1Pi"/>
</dbReference>
<evidence type="ECO:0000256" key="2">
    <source>
        <dbReference type="ARBA" id="ARBA00052401"/>
    </source>
</evidence>
<evidence type="ECO:0000313" key="5">
    <source>
        <dbReference type="Proteomes" id="UP000597444"/>
    </source>
</evidence>